<dbReference type="Proteomes" id="UP000004564">
    <property type="component" value="Chromosome"/>
</dbReference>
<reference evidence="2 3" key="1">
    <citation type="submission" date="2011-09" db="EMBL/GenBank/DDBJ databases">
        <authorList>
            <person name="McClelland M."/>
            <person name="Clifton S."/>
            <person name="Porwollik S."/>
            <person name="Cheng P."/>
            <person name="Wollam A."/>
            <person name="Wang C."/>
            <person name="Pepin K."/>
            <person name="Bhonagiri V."/>
            <person name="Fulton R."/>
            <person name="Fulton L.F."/>
            <person name="Delehaunty K."/>
            <person name="Fronick C."/>
            <person name="O'Laughlin M."/>
            <person name="Godfrey J."/>
            <person name="Waligorski J."/>
            <person name="Appelbaum E."/>
            <person name="Farmer C."/>
            <person name="Strong C."/>
            <person name="Tomlinson C."/>
            <person name="Hou S."/>
            <person name="Minx P."/>
            <person name="Warren W."/>
            <person name="Wilson R.K."/>
        </authorList>
    </citation>
    <scope>NUCLEOTIDE SEQUENCE [LARGE SCALE GENOMIC DNA]</scope>
    <source>
        <strain evidence="3">SARB 27</strain>
    </source>
</reference>
<dbReference type="Pfam" id="PF11358">
    <property type="entry name" value="DUF3158"/>
    <property type="match status" value="1"/>
</dbReference>
<organism evidence="2 3">
    <name type="scientific">Salmonella enterica subsp. enterica serovar Infantis str. SARB27</name>
    <dbReference type="NCBI Taxonomy" id="596155"/>
    <lineage>
        <taxon>Bacteria</taxon>
        <taxon>Pseudomonadati</taxon>
        <taxon>Pseudomonadota</taxon>
        <taxon>Gammaproteobacteria</taxon>
        <taxon>Enterobacterales</taxon>
        <taxon>Enterobacteriaceae</taxon>
        <taxon>Salmonella</taxon>
    </lineage>
</organism>
<evidence type="ECO:0000256" key="1">
    <source>
        <dbReference type="SAM" id="Coils"/>
    </source>
</evidence>
<dbReference type="AlphaFoldDB" id="A0A6C8G2A3"/>
<name>A0A6C8G2A3_SALIN</name>
<dbReference type="EMBL" id="AFYI01000007">
    <property type="protein sequence ID" value="EHB39529.1"/>
    <property type="molecule type" value="Genomic_DNA"/>
</dbReference>
<protein>
    <submittedName>
        <fullName evidence="2">Uncharacterized protein</fullName>
    </submittedName>
</protein>
<gene>
    <name evidence="2" type="ORF">SEENIN0B_04828</name>
</gene>
<proteinExistence type="predicted"/>
<dbReference type="InterPro" id="IPR021502">
    <property type="entry name" value="DUF3158"/>
</dbReference>
<accession>A0A6C8G2A3</accession>
<feature type="coiled-coil region" evidence="1">
    <location>
        <begin position="18"/>
        <end position="45"/>
    </location>
</feature>
<evidence type="ECO:0000313" key="3">
    <source>
        <dbReference type="Proteomes" id="UP000004564"/>
    </source>
</evidence>
<evidence type="ECO:0000313" key="2">
    <source>
        <dbReference type="EMBL" id="EHB39529.1"/>
    </source>
</evidence>
<comment type="caution">
    <text evidence="2">The sequence shown here is derived from an EMBL/GenBank/DDBJ whole genome shotgun (WGS) entry which is preliminary data.</text>
</comment>
<keyword evidence="1" id="KW-0175">Coiled coil</keyword>
<sequence>MLEIERDRIVFNMQMSVLTFIIRQARECQEKMEQAEKLYQGQQNS</sequence>